<gene>
    <name evidence="1" type="ORF">LCGC14_0727420</name>
</gene>
<name>A0A0F9QVM0_9ZZZZ</name>
<accession>A0A0F9QVM0</accession>
<organism evidence="1">
    <name type="scientific">marine sediment metagenome</name>
    <dbReference type="NCBI Taxonomy" id="412755"/>
    <lineage>
        <taxon>unclassified sequences</taxon>
        <taxon>metagenomes</taxon>
        <taxon>ecological metagenomes</taxon>
    </lineage>
</organism>
<protein>
    <submittedName>
        <fullName evidence="1">Uncharacterized protein</fullName>
    </submittedName>
</protein>
<evidence type="ECO:0000313" key="1">
    <source>
        <dbReference type="EMBL" id="KKN41022.1"/>
    </source>
</evidence>
<comment type="caution">
    <text evidence="1">The sequence shown here is derived from an EMBL/GenBank/DDBJ whole genome shotgun (WGS) entry which is preliminary data.</text>
</comment>
<dbReference type="EMBL" id="LAZR01001672">
    <property type="protein sequence ID" value="KKN41022.1"/>
    <property type="molecule type" value="Genomic_DNA"/>
</dbReference>
<reference evidence="1" key="1">
    <citation type="journal article" date="2015" name="Nature">
        <title>Complex archaea that bridge the gap between prokaryotes and eukaryotes.</title>
        <authorList>
            <person name="Spang A."/>
            <person name="Saw J.H."/>
            <person name="Jorgensen S.L."/>
            <person name="Zaremba-Niedzwiedzka K."/>
            <person name="Martijn J."/>
            <person name="Lind A.E."/>
            <person name="van Eijk R."/>
            <person name="Schleper C."/>
            <person name="Guy L."/>
            <person name="Ettema T.J."/>
        </authorList>
    </citation>
    <scope>NUCLEOTIDE SEQUENCE</scope>
</reference>
<sequence length="66" mass="7462">MGVIENIELRLTLTQEDPLYQPFSEIKKSSGIKSNSEVLRFIIKQISKIPSSTLFFDLMGKDADSI</sequence>
<proteinExistence type="predicted"/>
<dbReference type="AlphaFoldDB" id="A0A0F9QVM0"/>